<evidence type="ECO:0000313" key="3">
    <source>
        <dbReference type="EMBL" id="KAI1513280.1"/>
    </source>
</evidence>
<keyword evidence="1" id="KW-0812">Transmembrane</keyword>
<sequence length="128" mass="13666">MFTTSEKAPLLPVVETAVQADIEAQDDDGNDRIEGALLLGTLLLTAFQFLVLFSADGGIPIAFGAQCSALLAQLARGLRISIPASLPTAAIFFLVAPYVAQKERLVMMRYAILFCYLVGSTLGSMLLL</sequence>
<evidence type="ECO:0000313" key="2">
    <source>
        <dbReference type="EMBL" id="KAF7577317.1"/>
    </source>
</evidence>
<feature type="transmembrane region" description="Helical" evidence="1">
    <location>
        <begin position="80"/>
        <end position="100"/>
    </location>
</feature>
<evidence type="ECO:0000313" key="4">
    <source>
        <dbReference type="Proteomes" id="UP000245464"/>
    </source>
</evidence>
<dbReference type="OMA" id="YTILFWH"/>
<keyword evidence="5" id="KW-1185">Reference proteome</keyword>
<evidence type="ECO:0000256" key="1">
    <source>
        <dbReference type="SAM" id="Phobius"/>
    </source>
</evidence>
<keyword evidence="1" id="KW-0472">Membrane</keyword>
<reference evidence="3" key="3">
    <citation type="journal article" date="2022" name="bioRxiv">
        <title>A global pangenome for the wheat fungal pathogen Pyrenophora tritici-repentis and prediction of effector protein structural homology.</title>
        <authorList>
            <person name="Moolhuijzen P."/>
            <person name="See P.T."/>
            <person name="Shi G."/>
            <person name="Powell H.R."/>
            <person name="Cockram J."/>
            <person name="Jorgensen L.N."/>
            <person name="Benslimane H."/>
            <person name="Strelkov S.E."/>
            <person name="Turner J."/>
            <person name="Liu Z."/>
            <person name="Moffat C.S."/>
        </authorList>
    </citation>
    <scope>NUCLEOTIDE SEQUENCE</scope>
    <source>
        <strain evidence="3">86-124</strain>
    </source>
</reference>
<reference evidence="5" key="4">
    <citation type="journal article" date="2022" name="Microb. Genom.">
        <title>A global pangenome for the wheat fungal pathogen Pyrenophora tritici-repentis and prediction of effector protein structural homology.</title>
        <authorList>
            <person name="Moolhuijzen P.M."/>
            <person name="See P.T."/>
            <person name="Shi G."/>
            <person name="Powell H.R."/>
            <person name="Cockram J."/>
            <person name="Jorgensen L.N."/>
            <person name="Benslimane H."/>
            <person name="Strelkov S.E."/>
            <person name="Turner J."/>
            <person name="Liu Z."/>
            <person name="Moffat C.S."/>
        </authorList>
    </citation>
    <scope>NUCLEOTIDE SEQUENCE [LARGE SCALE GENOMIC DNA]</scope>
</reference>
<proteinExistence type="predicted"/>
<evidence type="ECO:0000313" key="5">
    <source>
        <dbReference type="Proteomes" id="UP000249757"/>
    </source>
</evidence>
<organism evidence="3 5">
    <name type="scientific">Pyrenophora tritici-repentis</name>
    <dbReference type="NCBI Taxonomy" id="45151"/>
    <lineage>
        <taxon>Eukaryota</taxon>
        <taxon>Fungi</taxon>
        <taxon>Dikarya</taxon>
        <taxon>Ascomycota</taxon>
        <taxon>Pezizomycotina</taxon>
        <taxon>Dothideomycetes</taxon>
        <taxon>Pleosporomycetidae</taxon>
        <taxon>Pleosporales</taxon>
        <taxon>Pleosporineae</taxon>
        <taxon>Pleosporaceae</taxon>
        <taxon>Pyrenophora</taxon>
    </lineage>
</organism>
<dbReference type="OrthoDB" id="3790322at2759"/>
<accession>A0A2W1EHL9</accession>
<dbReference type="EMBL" id="NRDI02000009">
    <property type="protein sequence ID" value="KAI1513280.1"/>
    <property type="molecule type" value="Genomic_DNA"/>
</dbReference>
<name>A0A2W1EHL9_9PLEO</name>
<protein>
    <submittedName>
        <fullName evidence="3">Uncharacterized protein</fullName>
    </submittedName>
</protein>
<feature type="transmembrane region" description="Helical" evidence="1">
    <location>
        <begin position="36"/>
        <end position="59"/>
    </location>
</feature>
<reference evidence="3" key="2">
    <citation type="submission" date="2021-05" db="EMBL/GenBank/DDBJ databases">
        <authorList>
            <person name="Moolhuijzen P.M."/>
            <person name="Moffat C.S."/>
        </authorList>
    </citation>
    <scope>NUCLEOTIDE SEQUENCE</scope>
    <source>
        <strain evidence="3">86-124</strain>
    </source>
</reference>
<gene>
    <name evidence="3" type="ORF">Ptr86124_007182</name>
    <name evidence="2" type="ORF">PtrM4_015570</name>
</gene>
<feature type="transmembrane region" description="Helical" evidence="1">
    <location>
        <begin position="106"/>
        <end position="127"/>
    </location>
</feature>
<comment type="caution">
    <text evidence="3">The sequence shown here is derived from an EMBL/GenBank/DDBJ whole genome shotgun (WGS) entry which is preliminary data.</text>
</comment>
<dbReference type="Proteomes" id="UP000245464">
    <property type="component" value="Chromosome 1"/>
</dbReference>
<dbReference type="EMBL" id="NQIK02000001">
    <property type="protein sequence ID" value="KAF7577317.1"/>
    <property type="molecule type" value="Genomic_DNA"/>
</dbReference>
<dbReference type="AlphaFoldDB" id="A0A2W1EHL9"/>
<reference evidence="2 4" key="1">
    <citation type="journal article" date="2018" name="BMC Genomics">
        <title>Comparative genomics of the wheat fungal pathogen Pyrenophora tritici-repentis reveals chromosomal variations and genome plasticity.</title>
        <authorList>
            <person name="Moolhuijzen P."/>
            <person name="See P.T."/>
            <person name="Hane J.K."/>
            <person name="Shi G."/>
            <person name="Liu Z."/>
            <person name="Oliver R.P."/>
            <person name="Moffat C.S."/>
        </authorList>
    </citation>
    <scope>NUCLEOTIDE SEQUENCE [LARGE SCALE GENOMIC DNA]</scope>
    <source>
        <strain evidence="2">M4</strain>
    </source>
</reference>
<dbReference type="Proteomes" id="UP000249757">
    <property type="component" value="Unassembled WGS sequence"/>
</dbReference>
<keyword evidence="1" id="KW-1133">Transmembrane helix</keyword>